<dbReference type="EC" id="3.4.24.-" evidence="13"/>
<dbReference type="AlphaFoldDB" id="A0AAW0YVD6"/>
<evidence type="ECO:0000256" key="3">
    <source>
        <dbReference type="ARBA" id="ARBA00022525"/>
    </source>
</evidence>
<evidence type="ECO:0000256" key="9">
    <source>
        <dbReference type="ARBA" id="ARBA00023049"/>
    </source>
</evidence>
<keyword evidence="10 13" id="KW-0865">Zymogen</keyword>
<evidence type="ECO:0000256" key="8">
    <source>
        <dbReference type="ARBA" id="ARBA00022833"/>
    </source>
</evidence>
<evidence type="ECO:0000256" key="2">
    <source>
        <dbReference type="ARBA" id="ARBA00006006"/>
    </source>
</evidence>
<evidence type="ECO:0000313" key="16">
    <source>
        <dbReference type="EMBL" id="KAK8847507.1"/>
    </source>
</evidence>
<gene>
    <name evidence="16" type="ORF">IAR55_005365</name>
</gene>
<dbReference type="GO" id="GO:0008270">
    <property type="term" value="F:zinc ion binding"/>
    <property type="evidence" value="ECO:0007669"/>
    <property type="project" value="InterPro"/>
</dbReference>
<accession>A0AAW0YVD6</accession>
<proteinExistence type="inferred from homology"/>
<dbReference type="PANTHER" id="PTHR33478">
    <property type="entry name" value="EXTRACELLULAR METALLOPROTEINASE MEP"/>
    <property type="match status" value="1"/>
</dbReference>
<dbReference type="Pfam" id="PF02128">
    <property type="entry name" value="Peptidase_M36"/>
    <property type="match status" value="1"/>
</dbReference>
<dbReference type="GO" id="GO:0006508">
    <property type="term" value="P:proteolysis"/>
    <property type="evidence" value="ECO:0007669"/>
    <property type="project" value="UniProtKB-KW"/>
</dbReference>
<feature type="binding site" evidence="12">
    <location>
        <position position="594"/>
    </location>
    <ligand>
        <name>Zn(2+)</name>
        <dbReference type="ChEBI" id="CHEBI:29105"/>
        <note>catalytic</note>
    </ligand>
</feature>
<keyword evidence="17" id="KW-1185">Reference proteome</keyword>
<keyword evidence="7 13" id="KW-0378">Hydrolase</keyword>
<evidence type="ECO:0000256" key="7">
    <source>
        <dbReference type="ARBA" id="ARBA00022801"/>
    </source>
</evidence>
<dbReference type="Proteomes" id="UP001388673">
    <property type="component" value="Unassembled WGS sequence"/>
</dbReference>
<comment type="similarity">
    <text evidence="2 13">Belongs to the peptidase M36 family.</text>
</comment>
<feature type="binding site" evidence="12">
    <location>
        <position position="624"/>
    </location>
    <ligand>
        <name>Zn(2+)</name>
        <dbReference type="ChEBI" id="CHEBI:29105"/>
        <note>catalytic</note>
    </ligand>
</feature>
<feature type="active site" evidence="11">
    <location>
        <position position="595"/>
    </location>
</feature>
<feature type="binding site" evidence="12">
    <location>
        <position position="360"/>
    </location>
    <ligand>
        <name>Zn(2+)</name>
        <dbReference type="ChEBI" id="CHEBI:29105"/>
        <note>catalytic</note>
    </ligand>
</feature>
<dbReference type="InterPro" id="IPR050371">
    <property type="entry name" value="Fungal_virulence_M36"/>
</dbReference>
<feature type="chain" id="PRO_5043088387" description="Extracellular metalloproteinase" evidence="13">
    <location>
        <begin position="20"/>
        <end position="838"/>
    </location>
</feature>
<evidence type="ECO:0000256" key="5">
    <source>
        <dbReference type="ARBA" id="ARBA00022723"/>
    </source>
</evidence>
<comment type="cofactor">
    <cofactor evidence="12">
        <name>Zn(2+)</name>
        <dbReference type="ChEBI" id="CHEBI:29105"/>
    </cofactor>
    <text evidence="12">Binds 1 zinc ion per subunit.</text>
</comment>
<comment type="subcellular location">
    <subcellularLocation>
        <location evidence="1 13">Secreted</location>
    </subcellularLocation>
</comment>
<dbReference type="KEGG" id="kne:92182623"/>
<keyword evidence="5 12" id="KW-0479">Metal-binding</keyword>
<dbReference type="Pfam" id="PF07504">
    <property type="entry name" value="FTP"/>
    <property type="match status" value="1"/>
</dbReference>
<evidence type="ECO:0000256" key="11">
    <source>
        <dbReference type="PIRSR" id="PIRSR601842-1"/>
    </source>
</evidence>
<dbReference type="InterPro" id="IPR027268">
    <property type="entry name" value="Peptidase_M4/M1_CTD_sf"/>
</dbReference>
<comment type="caution">
    <text evidence="16">The sequence shown here is derived from an EMBL/GenBank/DDBJ whole genome shotgun (WGS) entry which is preliminary data.</text>
</comment>
<dbReference type="RefSeq" id="XP_066801025.1">
    <property type="nucleotide sequence ID" value="XM_066948457.1"/>
</dbReference>
<evidence type="ECO:0000256" key="14">
    <source>
        <dbReference type="SAM" id="MobiDB-lite"/>
    </source>
</evidence>
<organism evidence="16 17">
    <name type="scientific">Kwoniella newhampshirensis</name>
    <dbReference type="NCBI Taxonomy" id="1651941"/>
    <lineage>
        <taxon>Eukaryota</taxon>
        <taxon>Fungi</taxon>
        <taxon>Dikarya</taxon>
        <taxon>Basidiomycota</taxon>
        <taxon>Agaricomycotina</taxon>
        <taxon>Tremellomycetes</taxon>
        <taxon>Tremellales</taxon>
        <taxon>Cryptococcaceae</taxon>
        <taxon>Kwoniella</taxon>
    </lineage>
</organism>
<sequence length="838" mass="91807">MRTSALISLLPLLATLTVARPHKGAQHDHSISSHHQPRKSLSFGPTHSHASFEVLEEPLTIAIVQASGLLGDVDVREVAKTFIASKVEGEEGQAFYIRDDTYTDSRTGVTYVHARQLINGLEVSDGDINVNIDRDGRILSWGNSFHPGSAPSISELQAGPSGETERVCTILQDQYETHKADLNALQGNKGAWGIVKAAAQAALGFSPHHAEVDEHQVKKIHKSMRHVKHHMDALCEVKAASSGNVLTPVEGLVALLPRLSHSPEGLRPDLAVVDFLSTPHHSLAPKQAPAEPPTEVISGPGLDKSGVLSDVPARLMYTQVSQGTPRLVWKYEVEMNDSWYEAYVDATTGELLRIVDWASDYEFEAHEHKEAGIRKGGKQKPLPSPPKKIEPYSYQVFPWGINDPTTGNLSVVTEPWDTVASPLGWHKYPSHANPWSSKIPGEHVNGNYTTFSTTAGNNVYAHENWQGQNAFLTNYRPVNESKVFVYDYGEYEGLAPKEYIDQVVTQLFYTSNMFHDLLYRFGFDEISGNFQAYNHGLGGKGGDPVICNAQDGSGYNNANFMTPPDGQAPRMRMYVWDTATPYRDGDDEAGIVIHEYSHGLSTRLTGGPANSGCLGYGEAGGMGEGWGDALATLIRQIEEHHQFSNGTDTYAMGAWAANRDTGIRNYKYATNSTTNPSTYKYLDKGSYWGVHAIGEVWAEFLFVVSQRLIEKYGFSKTLFPPTNTSIANDYYTKTAEESVDSLGRPVPLVPKHGNTLAAQLIIDAMKLQPCRPSFFDARDAIIQADQILTGGANTCLIWSAFAERGLGTDARVVGTTPWGGGIRTDGYAVPKKVCGKKQ</sequence>
<dbReference type="PANTHER" id="PTHR33478:SF1">
    <property type="entry name" value="EXTRACELLULAR METALLOPROTEINASE MEP"/>
    <property type="match status" value="1"/>
</dbReference>
<dbReference type="InterPro" id="IPR011096">
    <property type="entry name" value="FTP_domain"/>
</dbReference>
<dbReference type="GO" id="GO:0004222">
    <property type="term" value="F:metalloendopeptidase activity"/>
    <property type="evidence" value="ECO:0007669"/>
    <property type="project" value="InterPro"/>
</dbReference>
<evidence type="ECO:0000259" key="15">
    <source>
        <dbReference type="Pfam" id="PF07504"/>
    </source>
</evidence>
<dbReference type="GeneID" id="92182623"/>
<evidence type="ECO:0000256" key="6">
    <source>
        <dbReference type="ARBA" id="ARBA00022729"/>
    </source>
</evidence>
<evidence type="ECO:0000256" key="4">
    <source>
        <dbReference type="ARBA" id="ARBA00022670"/>
    </source>
</evidence>
<feature type="binding site" evidence="12">
    <location>
        <position position="598"/>
    </location>
    <ligand>
        <name>Zn(2+)</name>
        <dbReference type="ChEBI" id="CHEBI:29105"/>
        <note>catalytic</note>
    </ligand>
</feature>
<dbReference type="Gene3D" id="3.10.170.10">
    <property type="match status" value="1"/>
</dbReference>
<evidence type="ECO:0000256" key="12">
    <source>
        <dbReference type="PIRSR" id="PIRSR601842-2"/>
    </source>
</evidence>
<dbReference type="GO" id="GO:0005615">
    <property type="term" value="C:extracellular space"/>
    <property type="evidence" value="ECO:0007669"/>
    <property type="project" value="InterPro"/>
</dbReference>
<keyword evidence="3 13" id="KW-0964">Secreted</keyword>
<evidence type="ECO:0000256" key="13">
    <source>
        <dbReference type="RuleBase" id="RU364017"/>
    </source>
</evidence>
<dbReference type="Gene3D" id="1.10.390.10">
    <property type="entry name" value="Neutral Protease Domain 2"/>
    <property type="match status" value="1"/>
</dbReference>
<keyword evidence="8 12" id="KW-0862">Zinc</keyword>
<feature type="domain" description="FTP" evidence="15">
    <location>
        <begin position="95"/>
        <end position="145"/>
    </location>
</feature>
<reference evidence="16 17" key="1">
    <citation type="journal article" date="2024" name="bioRxiv">
        <title>Comparative genomics of Cryptococcus and Kwoniella reveals pathogenesis evolution and contrasting karyotype dynamics via intercentromeric recombination or chromosome fusion.</title>
        <authorList>
            <person name="Coelho M.A."/>
            <person name="David-Palma M."/>
            <person name="Shea T."/>
            <person name="Bowers K."/>
            <person name="McGinley-Smith S."/>
            <person name="Mohammad A.W."/>
            <person name="Gnirke A."/>
            <person name="Yurkov A.M."/>
            <person name="Nowrousian M."/>
            <person name="Sun S."/>
            <person name="Cuomo C.A."/>
            <person name="Heitman J."/>
        </authorList>
    </citation>
    <scope>NUCLEOTIDE SEQUENCE [LARGE SCALE GENOMIC DNA]</scope>
    <source>
        <strain evidence="16 17">CBS 13917</strain>
    </source>
</reference>
<evidence type="ECO:0000256" key="10">
    <source>
        <dbReference type="ARBA" id="ARBA00023145"/>
    </source>
</evidence>
<dbReference type="EMBL" id="JBCAWK010000010">
    <property type="protein sequence ID" value="KAK8847507.1"/>
    <property type="molecule type" value="Genomic_DNA"/>
</dbReference>
<dbReference type="SUPFAM" id="SSF55486">
    <property type="entry name" value="Metalloproteases ('zincins'), catalytic domain"/>
    <property type="match status" value="1"/>
</dbReference>
<keyword evidence="4 13" id="KW-0645">Protease</keyword>
<evidence type="ECO:0000313" key="17">
    <source>
        <dbReference type="Proteomes" id="UP001388673"/>
    </source>
</evidence>
<feature type="region of interest" description="Disordered" evidence="14">
    <location>
        <begin position="23"/>
        <end position="45"/>
    </location>
</feature>
<feature type="signal peptide" evidence="13">
    <location>
        <begin position="1"/>
        <end position="19"/>
    </location>
</feature>
<dbReference type="CDD" id="cd09596">
    <property type="entry name" value="M36"/>
    <property type="match status" value="1"/>
</dbReference>
<name>A0AAW0YVD6_9TREE</name>
<dbReference type="InterPro" id="IPR001842">
    <property type="entry name" value="Peptidase_M36"/>
</dbReference>
<keyword evidence="6 13" id="KW-0732">Signal</keyword>
<keyword evidence="9 13" id="KW-0482">Metalloprotease</keyword>
<evidence type="ECO:0000256" key="1">
    <source>
        <dbReference type="ARBA" id="ARBA00004613"/>
    </source>
</evidence>
<protein>
    <recommendedName>
        <fullName evidence="13">Extracellular metalloproteinase</fullName>
        <ecNumber evidence="13">3.4.24.-</ecNumber>
    </recommendedName>
    <alternativeName>
        <fullName evidence="13">Fungalysin</fullName>
    </alternativeName>
</protein>